<evidence type="ECO:0000256" key="4">
    <source>
        <dbReference type="ARBA" id="ARBA00023163"/>
    </source>
</evidence>
<sequence>MDIRWLEDFLTLVEMRNFTRAAEFRNVSQAAFSRRIQSLEHWVGTALIVKGASPVRLTEAGAQFREEAAASVERLLGARAKIRGKQFELMSQVRIAIPNVLARSDFKTVLRMLGGKVRSSFSVSVGNTHEVTARYLAGDADILLCHDSLALPSPVHSEAQERLVVRRDLFAPYAVLDPARRAAFGFPGTPQAPFLLVAYSHRAYFMRLFDHILERAEAEPSYKITVQCDMSDVLKEVIAEGHGVGWLPASAVDAAAAALIGPIGGREWALDVEICAYRPRRALAPEVEALWRALSAEATRNGGAP</sequence>
<dbReference type="Pfam" id="PF03466">
    <property type="entry name" value="LysR_substrate"/>
    <property type="match status" value="1"/>
</dbReference>
<dbReference type="InterPro" id="IPR036388">
    <property type="entry name" value="WH-like_DNA-bd_sf"/>
</dbReference>
<dbReference type="InterPro" id="IPR000847">
    <property type="entry name" value="LysR_HTH_N"/>
</dbReference>
<name>A0A543K5Y8_9RHOB</name>
<evidence type="ECO:0000313" key="7">
    <source>
        <dbReference type="Proteomes" id="UP000320582"/>
    </source>
</evidence>
<dbReference type="GO" id="GO:0003700">
    <property type="term" value="F:DNA-binding transcription factor activity"/>
    <property type="evidence" value="ECO:0007669"/>
    <property type="project" value="InterPro"/>
</dbReference>
<dbReference type="AlphaFoldDB" id="A0A543K5Y8"/>
<protein>
    <submittedName>
        <fullName evidence="6">LysR family transcriptional regulator</fullName>
    </submittedName>
</protein>
<dbReference type="RefSeq" id="WP_142084981.1">
    <property type="nucleotide sequence ID" value="NZ_VFPT01000002.1"/>
</dbReference>
<dbReference type="PRINTS" id="PR00039">
    <property type="entry name" value="HTHLYSR"/>
</dbReference>
<organism evidence="6 7">
    <name type="scientific">Roseinatronobacter monicus</name>
    <dbReference type="NCBI Taxonomy" id="393481"/>
    <lineage>
        <taxon>Bacteria</taxon>
        <taxon>Pseudomonadati</taxon>
        <taxon>Pseudomonadota</taxon>
        <taxon>Alphaproteobacteria</taxon>
        <taxon>Rhodobacterales</taxon>
        <taxon>Paracoccaceae</taxon>
        <taxon>Roseinatronobacter</taxon>
    </lineage>
</organism>
<dbReference type="PANTHER" id="PTHR30126:SF2">
    <property type="entry name" value="HTH-TYPE TRANSCRIPTIONAL REGULATOR YJIE"/>
    <property type="match status" value="1"/>
</dbReference>
<evidence type="ECO:0000256" key="1">
    <source>
        <dbReference type="ARBA" id="ARBA00009437"/>
    </source>
</evidence>
<evidence type="ECO:0000256" key="2">
    <source>
        <dbReference type="ARBA" id="ARBA00023015"/>
    </source>
</evidence>
<keyword evidence="3" id="KW-0238">DNA-binding</keyword>
<dbReference type="OrthoDB" id="528082at2"/>
<comment type="caution">
    <text evidence="6">The sequence shown here is derived from an EMBL/GenBank/DDBJ whole genome shotgun (WGS) entry which is preliminary data.</text>
</comment>
<dbReference type="EMBL" id="VFPT01000002">
    <property type="protein sequence ID" value="TQM90496.1"/>
    <property type="molecule type" value="Genomic_DNA"/>
</dbReference>
<evidence type="ECO:0000313" key="6">
    <source>
        <dbReference type="EMBL" id="TQM90496.1"/>
    </source>
</evidence>
<dbReference type="PROSITE" id="PS50931">
    <property type="entry name" value="HTH_LYSR"/>
    <property type="match status" value="1"/>
</dbReference>
<dbReference type="InterPro" id="IPR036390">
    <property type="entry name" value="WH_DNA-bd_sf"/>
</dbReference>
<comment type="similarity">
    <text evidence="1">Belongs to the LysR transcriptional regulatory family.</text>
</comment>
<dbReference type="SUPFAM" id="SSF46785">
    <property type="entry name" value="Winged helix' DNA-binding domain"/>
    <property type="match status" value="1"/>
</dbReference>
<keyword evidence="4" id="KW-0804">Transcription</keyword>
<dbReference type="SUPFAM" id="SSF53850">
    <property type="entry name" value="Periplasmic binding protein-like II"/>
    <property type="match status" value="1"/>
</dbReference>
<dbReference type="Gene3D" id="1.10.10.10">
    <property type="entry name" value="Winged helix-like DNA-binding domain superfamily/Winged helix DNA-binding domain"/>
    <property type="match status" value="1"/>
</dbReference>
<dbReference type="Pfam" id="PF00126">
    <property type="entry name" value="HTH_1"/>
    <property type="match status" value="1"/>
</dbReference>
<feature type="domain" description="HTH lysR-type" evidence="5">
    <location>
        <begin position="1"/>
        <end position="58"/>
    </location>
</feature>
<dbReference type="Proteomes" id="UP000320582">
    <property type="component" value="Unassembled WGS sequence"/>
</dbReference>
<gene>
    <name evidence="6" type="ORF">BD293_3886</name>
</gene>
<evidence type="ECO:0000256" key="3">
    <source>
        <dbReference type="ARBA" id="ARBA00023125"/>
    </source>
</evidence>
<dbReference type="InterPro" id="IPR005119">
    <property type="entry name" value="LysR_subst-bd"/>
</dbReference>
<dbReference type="Gene3D" id="3.40.190.10">
    <property type="entry name" value="Periplasmic binding protein-like II"/>
    <property type="match status" value="2"/>
</dbReference>
<dbReference type="GO" id="GO:0000976">
    <property type="term" value="F:transcription cis-regulatory region binding"/>
    <property type="evidence" value="ECO:0007669"/>
    <property type="project" value="TreeGrafter"/>
</dbReference>
<keyword evidence="2" id="KW-0805">Transcription regulation</keyword>
<reference evidence="6 7" key="1">
    <citation type="submission" date="2019-06" db="EMBL/GenBank/DDBJ databases">
        <title>Genomic Encyclopedia of Archaeal and Bacterial Type Strains, Phase II (KMG-II): from individual species to whole genera.</title>
        <authorList>
            <person name="Goeker M."/>
        </authorList>
    </citation>
    <scope>NUCLEOTIDE SEQUENCE [LARGE SCALE GENOMIC DNA]</scope>
    <source>
        <strain evidence="6 7">DSM 18423</strain>
    </source>
</reference>
<accession>A0A543K5Y8</accession>
<proteinExistence type="inferred from homology"/>
<evidence type="ECO:0000259" key="5">
    <source>
        <dbReference type="PROSITE" id="PS50931"/>
    </source>
</evidence>
<dbReference type="PANTHER" id="PTHR30126">
    <property type="entry name" value="HTH-TYPE TRANSCRIPTIONAL REGULATOR"/>
    <property type="match status" value="1"/>
</dbReference>
<keyword evidence="7" id="KW-1185">Reference proteome</keyword>